<dbReference type="EMBL" id="JACHVC010000006">
    <property type="protein sequence ID" value="MBC2605144.1"/>
    <property type="molecule type" value="Genomic_DNA"/>
</dbReference>
<feature type="compositionally biased region" description="Basic and acidic residues" evidence="6">
    <location>
        <begin position="119"/>
        <end position="142"/>
    </location>
</feature>
<evidence type="ECO:0000313" key="9">
    <source>
        <dbReference type="Proteomes" id="UP000526501"/>
    </source>
</evidence>
<dbReference type="Proteomes" id="UP000526501">
    <property type="component" value="Unassembled WGS sequence"/>
</dbReference>
<gene>
    <name evidence="8" type="ORF">H5P27_03720</name>
</gene>
<keyword evidence="3 7" id="KW-0812">Transmembrane</keyword>
<protein>
    <submittedName>
        <fullName evidence="8">Cytochrome C oxidase subunit IV family protein</fullName>
    </submittedName>
</protein>
<dbReference type="Pfam" id="PF03626">
    <property type="entry name" value="COX4_pro"/>
    <property type="match status" value="1"/>
</dbReference>
<evidence type="ECO:0000256" key="4">
    <source>
        <dbReference type="ARBA" id="ARBA00022989"/>
    </source>
</evidence>
<evidence type="ECO:0000256" key="1">
    <source>
        <dbReference type="ARBA" id="ARBA00004651"/>
    </source>
</evidence>
<name>A0A7X1B3V0_9BACT</name>
<feature type="transmembrane region" description="Helical" evidence="7">
    <location>
        <begin position="73"/>
        <end position="93"/>
    </location>
</feature>
<dbReference type="GO" id="GO:0005886">
    <property type="term" value="C:plasma membrane"/>
    <property type="evidence" value="ECO:0007669"/>
    <property type="project" value="UniProtKB-SubCell"/>
</dbReference>
<evidence type="ECO:0000256" key="6">
    <source>
        <dbReference type="SAM" id="MobiDB-lite"/>
    </source>
</evidence>
<reference evidence="8 9" key="1">
    <citation type="submission" date="2020-07" db="EMBL/GenBank/DDBJ databases">
        <authorList>
            <person name="Feng X."/>
        </authorList>
    </citation>
    <scope>NUCLEOTIDE SEQUENCE [LARGE SCALE GENOMIC DNA]</scope>
    <source>
        <strain evidence="8 9">JCM23202</strain>
    </source>
</reference>
<keyword evidence="9" id="KW-1185">Reference proteome</keyword>
<accession>A0A7X1B3V0</accession>
<comment type="caution">
    <text evidence="8">The sequence shown here is derived from an EMBL/GenBank/DDBJ whole genome shotgun (WGS) entry which is preliminary data.</text>
</comment>
<keyword evidence="2" id="KW-1003">Cell membrane</keyword>
<dbReference type="InterPro" id="IPR005171">
    <property type="entry name" value="Cyt_c_oxidase_su4_prok"/>
</dbReference>
<evidence type="ECO:0000313" key="8">
    <source>
        <dbReference type="EMBL" id="MBC2605144.1"/>
    </source>
</evidence>
<feature type="transmembrane region" description="Helical" evidence="7">
    <location>
        <begin position="9"/>
        <end position="27"/>
    </location>
</feature>
<keyword evidence="5 7" id="KW-0472">Membrane</keyword>
<sequence>MMSAHNHPSYFKIYIMLLVLFVISVAGPEVAELMGLEGVTRLIVILVTAFGIALVKAYYVLAYFMHLKFEKIYAPYILLSMVALLFVFFFGSATDSMMSEGHNWEKTYVEPEVAAGEGGHGEHDSEGHSEESHEEHADSPEH</sequence>
<organism evidence="8 9">
    <name type="scientific">Pelagicoccus albus</name>
    <dbReference type="NCBI Taxonomy" id="415222"/>
    <lineage>
        <taxon>Bacteria</taxon>
        <taxon>Pseudomonadati</taxon>
        <taxon>Verrucomicrobiota</taxon>
        <taxon>Opitutia</taxon>
        <taxon>Puniceicoccales</taxon>
        <taxon>Pelagicoccaceae</taxon>
        <taxon>Pelagicoccus</taxon>
    </lineage>
</organism>
<dbReference type="AlphaFoldDB" id="A0A7X1B3V0"/>
<comment type="subcellular location">
    <subcellularLocation>
        <location evidence="1">Cell membrane</location>
        <topology evidence="1">Multi-pass membrane protein</topology>
    </subcellularLocation>
</comment>
<keyword evidence="4 7" id="KW-1133">Transmembrane helix</keyword>
<evidence type="ECO:0000256" key="7">
    <source>
        <dbReference type="SAM" id="Phobius"/>
    </source>
</evidence>
<evidence type="ECO:0000256" key="5">
    <source>
        <dbReference type="ARBA" id="ARBA00023136"/>
    </source>
</evidence>
<evidence type="ECO:0000256" key="2">
    <source>
        <dbReference type="ARBA" id="ARBA00022475"/>
    </source>
</evidence>
<proteinExistence type="predicted"/>
<feature type="transmembrane region" description="Helical" evidence="7">
    <location>
        <begin position="39"/>
        <end position="61"/>
    </location>
</feature>
<evidence type="ECO:0000256" key="3">
    <source>
        <dbReference type="ARBA" id="ARBA00022692"/>
    </source>
</evidence>
<feature type="region of interest" description="Disordered" evidence="6">
    <location>
        <begin position="115"/>
        <end position="142"/>
    </location>
</feature>